<evidence type="ECO:0000313" key="6">
    <source>
        <dbReference type="Proteomes" id="UP000265742"/>
    </source>
</evidence>
<gene>
    <name evidence="5" type="ORF">D1781_04760</name>
</gene>
<comment type="caution">
    <text evidence="5">The sequence shown here is derived from an EMBL/GenBank/DDBJ whole genome shotgun (WGS) entry which is preliminary data.</text>
</comment>
<evidence type="ECO:0000256" key="3">
    <source>
        <dbReference type="ARBA" id="ARBA00023163"/>
    </source>
</evidence>
<dbReference type="CDD" id="cd01574">
    <property type="entry name" value="PBP1_LacI"/>
    <property type="match status" value="1"/>
</dbReference>
<feature type="domain" description="HTH lacI-type" evidence="4">
    <location>
        <begin position="12"/>
        <end position="66"/>
    </location>
</feature>
<organism evidence="5 6">
    <name type="scientific">Amnibacterium setariae</name>
    <dbReference type="NCBI Taxonomy" id="2306585"/>
    <lineage>
        <taxon>Bacteria</taxon>
        <taxon>Bacillati</taxon>
        <taxon>Actinomycetota</taxon>
        <taxon>Actinomycetes</taxon>
        <taxon>Micrococcales</taxon>
        <taxon>Microbacteriaceae</taxon>
        <taxon>Amnibacterium</taxon>
    </lineage>
</organism>
<dbReference type="Pfam" id="PF00356">
    <property type="entry name" value="LacI"/>
    <property type="match status" value="1"/>
</dbReference>
<dbReference type="InterPro" id="IPR046335">
    <property type="entry name" value="LacI/GalR-like_sensor"/>
</dbReference>
<dbReference type="Gene3D" id="3.40.50.2300">
    <property type="match status" value="2"/>
</dbReference>
<dbReference type="EMBL" id="QXTG01000001">
    <property type="protein sequence ID" value="RIX31379.1"/>
    <property type="molecule type" value="Genomic_DNA"/>
</dbReference>
<evidence type="ECO:0000256" key="2">
    <source>
        <dbReference type="ARBA" id="ARBA00023125"/>
    </source>
</evidence>
<dbReference type="CDD" id="cd01392">
    <property type="entry name" value="HTH_LacI"/>
    <property type="match status" value="1"/>
</dbReference>
<dbReference type="SUPFAM" id="SSF47413">
    <property type="entry name" value="lambda repressor-like DNA-binding domains"/>
    <property type="match status" value="1"/>
</dbReference>
<evidence type="ECO:0000259" key="4">
    <source>
        <dbReference type="PROSITE" id="PS50932"/>
    </source>
</evidence>
<evidence type="ECO:0000313" key="5">
    <source>
        <dbReference type="EMBL" id="RIX31379.1"/>
    </source>
</evidence>
<dbReference type="PANTHER" id="PTHR30146">
    <property type="entry name" value="LACI-RELATED TRANSCRIPTIONAL REPRESSOR"/>
    <property type="match status" value="1"/>
</dbReference>
<proteinExistence type="predicted"/>
<dbReference type="PANTHER" id="PTHR30146:SF109">
    <property type="entry name" value="HTH-TYPE TRANSCRIPTIONAL REGULATOR GALS"/>
    <property type="match status" value="1"/>
</dbReference>
<dbReference type="OrthoDB" id="9785139at2"/>
<dbReference type="AlphaFoldDB" id="A0A3A1UAW6"/>
<dbReference type="PRINTS" id="PR00036">
    <property type="entry name" value="HTHLACI"/>
</dbReference>
<dbReference type="InterPro" id="IPR028082">
    <property type="entry name" value="Peripla_BP_I"/>
</dbReference>
<dbReference type="PROSITE" id="PS50932">
    <property type="entry name" value="HTH_LACI_2"/>
    <property type="match status" value="1"/>
</dbReference>
<keyword evidence="2 5" id="KW-0238">DNA-binding</keyword>
<evidence type="ECO:0000256" key="1">
    <source>
        <dbReference type="ARBA" id="ARBA00023015"/>
    </source>
</evidence>
<dbReference type="SMART" id="SM00354">
    <property type="entry name" value="HTH_LACI"/>
    <property type="match status" value="1"/>
</dbReference>
<keyword evidence="1" id="KW-0805">Transcription regulation</keyword>
<dbReference type="Gene3D" id="1.10.260.40">
    <property type="entry name" value="lambda repressor-like DNA-binding domains"/>
    <property type="match status" value="1"/>
</dbReference>
<name>A0A3A1UAW6_9MICO</name>
<dbReference type="InterPro" id="IPR010982">
    <property type="entry name" value="Lambda_DNA-bd_dom_sf"/>
</dbReference>
<dbReference type="InterPro" id="IPR000843">
    <property type="entry name" value="HTH_LacI"/>
</dbReference>
<dbReference type="GO" id="GO:0003700">
    <property type="term" value="F:DNA-binding transcription factor activity"/>
    <property type="evidence" value="ECO:0007669"/>
    <property type="project" value="TreeGrafter"/>
</dbReference>
<dbReference type="PROSITE" id="PS00356">
    <property type="entry name" value="HTH_LACI_1"/>
    <property type="match status" value="1"/>
</dbReference>
<dbReference type="Pfam" id="PF13377">
    <property type="entry name" value="Peripla_BP_3"/>
    <property type="match status" value="1"/>
</dbReference>
<keyword evidence="6" id="KW-1185">Reference proteome</keyword>
<dbReference type="GO" id="GO:0000976">
    <property type="term" value="F:transcription cis-regulatory region binding"/>
    <property type="evidence" value="ECO:0007669"/>
    <property type="project" value="TreeGrafter"/>
</dbReference>
<dbReference type="SUPFAM" id="SSF53822">
    <property type="entry name" value="Periplasmic binding protein-like I"/>
    <property type="match status" value="1"/>
</dbReference>
<sequence length="345" mass="35704">MTRPSPTLAPVPNIFDVAKAAGVSHQTVSRVLNGDPTVRPAVRERVDEAIARLDYRPSAAARALARRRTRTIGLVVVGMPYYGPASIANAFNAAARASGWDVAIAAADDADGDAHVREVAETLLAQDPRAVVVIAPGPSVGAGLAALTSRLPVVTSVDVVPGAAAVTVDDVAGGAIATEHLAALGHDAVLHVAGPEGWTEADQRIAGWRAASERLGLRAPEVLRGDWSSASGYRIGRAIAAEGAPSAIFSANDQMALGLLAAFRDARVRVPEDVSVVGFDDIPEAAFFPPPLTTLRQDFAALGRGLMARLDDLLADREPVDAAPLTPELVVRASTGAPRPAPVAH</sequence>
<accession>A0A3A1UAW6</accession>
<dbReference type="Proteomes" id="UP000265742">
    <property type="component" value="Unassembled WGS sequence"/>
</dbReference>
<protein>
    <submittedName>
        <fullName evidence="5">LacI family DNA-binding transcriptional regulator</fullName>
    </submittedName>
</protein>
<reference evidence="6" key="1">
    <citation type="submission" date="2018-09" db="EMBL/GenBank/DDBJ databases">
        <authorList>
            <person name="Kim I."/>
        </authorList>
    </citation>
    <scope>NUCLEOTIDE SEQUENCE [LARGE SCALE GENOMIC DNA]</scope>
    <source>
        <strain evidence="6">DD4a</strain>
    </source>
</reference>
<keyword evidence="3" id="KW-0804">Transcription</keyword>